<protein>
    <submittedName>
        <fullName evidence="1">Uncharacterized protein</fullName>
    </submittedName>
</protein>
<accession>A0ABV3Q1I0</accession>
<proteinExistence type="predicted"/>
<evidence type="ECO:0000313" key="1">
    <source>
        <dbReference type="EMBL" id="MEW9500809.1"/>
    </source>
</evidence>
<comment type="caution">
    <text evidence="1">The sequence shown here is derived from an EMBL/GenBank/DDBJ whole genome shotgun (WGS) entry which is preliminary data.</text>
</comment>
<dbReference type="Proteomes" id="UP001556040">
    <property type="component" value="Unassembled WGS sequence"/>
</dbReference>
<evidence type="ECO:0000313" key="2">
    <source>
        <dbReference type="Proteomes" id="UP001556040"/>
    </source>
</evidence>
<name>A0ABV3Q1I0_9BACL</name>
<keyword evidence="2" id="KW-1185">Reference proteome</keyword>
<gene>
    <name evidence="1" type="ORF">AB1471_03220</name>
</gene>
<dbReference type="EMBL" id="JBFMIA010000002">
    <property type="protein sequence ID" value="MEW9500809.1"/>
    <property type="molecule type" value="Genomic_DNA"/>
</dbReference>
<sequence length="50" mass="6020">MSESLMKLKRLQDEFEEKLDRELEQNEIEFLQWLANKKLDDDMIASVECS</sequence>
<organism evidence="1 2">
    <name type="scientific">Jeotgalibacillus marinus</name>
    <dbReference type="NCBI Taxonomy" id="86667"/>
    <lineage>
        <taxon>Bacteria</taxon>
        <taxon>Bacillati</taxon>
        <taxon>Bacillota</taxon>
        <taxon>Bacilli</taxon>
        <taxon>Bacillales</taxon>
        <taxon>Caryophanaceae</taxon>
        <taxon>Jeotgalibacillus</taxon>
    </lineage>
</organism>
<reference evidence="1 2" key="1">
    <citation type="journal article" date="1979" name="Int. J. Syst. Evol. Microbiol.">
        <title>Bacillus globisporus subsp. marinus subsp. nov.</title>
        <authorList>
            <person name="Liu H."/>
        </authorList>
    </citation>
    <scope>NUCLEOTIDE SEQUENCE [LARGE SCALE GENOMIC DNA]</scope>
    <source>
        <strain evidence="1 2">DSM 1297</strain>
    </source>
</reference>
<dbReference type="RefSeq" id="WP_367778160.1">
    <property type="nucleotide sequence ID" value="NZ_JBFMIA010000002.1"/>
</dbReference>